<feature type="transmembrane region" description="Helical" evidence="1">
    <location>
        <begin position="35"/>
        <end position="54"/>
    </location>
</feature>
<protein>
    <submittedName>
        <fullName evidence="2">Uncharacterized protein</fullName>
    </submittedName>
</protein>
<keyword evidence="3" id="KW-1185">Reference proteome</keyword>
<sequence length="197" mass="22548">MRIRFRRSWAWLFLGLGLFSLVWVAWLMVTTLENVLVVQLFASLAPIALGWLMLNRPYFYFHPHPERHPGGPHSAAADRYDPYGAPYEPVTAVPGRYDPRAPAPSGQITMAGLGLWPNRYPQQTCECQRLELRDGRVVLVYRDGTVEKTPVSATLADPEDFRRFTERMDRTAADATRIPDHRAHEPWIEHAETPPTQ</sequence>
<organism evidence="2 3">
    <name type="scientific">Salininema proteolyticum</name>
    <dbReference type="NCBI Taxonomy" id="1607685"/>
    <lineage>
        <taxon>Bacteria</taxon>
        <taxon>Bacillati</taxon>
        <taxon>Actinomycetota</taxon>
        <taxon>Actinomycetes</taxon>
        <taxon>Glycomycetales</taxon>
        <taxon>Glycomycetaceae</taxon>
        <taxon>Salininema</taxon>
    </lineage>
</organism>
<accession>A0ABV8TX78</accession>
<reference evidence="3" key="1">
    <citation type="journal article" date="2019" name="Int. J. Syst. Evol. Microbiol.">
        <title>The Global Catalogue of Microorganisms (GCM) 10K type strain sequencing project: providing services to taxonomists for standard genome sequencing and annotation.</title>
        <authorList>
            <consortium name="The Broad Institute Genomics Platform"/>
            <consortium name="The Broad Institute Genome Sequencing Center for Infectious Disease"/>
            <person name="Wu L."/>
            <person name="Ma J."/>
        </authorList>
    </citation>
    <scope>NUCLEOTIDE SEQUENCE [LARGE SCALE GENOMIC DNA]</scope>
    <source>
        <strain evidence="3">IBRC-M 10908</strain>
    </source>
</reference>
<evidence type="ECO:0000313" key="3">
    <source>
        <dbReference type="Proteomes" id="UP001595823"/>
    </source>
</evidence>
<comment type="caution">
    <text evidence="2">The sequence shown here is derived from an EMBL/GenBank/DDBJ whole genome shotgun (WGS) entry which is preliminary data.</text>
</comment>
<dbReference type="Proteomes" id="UP001595823">
    <property type="component" value="Unassembled WGS sequence"/>
</dbReference>
<gene>
    <name evidence="2" type="ORF">ACFPET_09175</name>
</gene>
<evidence type="ECO:0000256" key="1">
    <source>
        <dbReference type="SAM" id="Phobius"/>
    </source>
</evidence>
<keyword evidence="1" id="KW-1133">Transmembrane helix</keyword>
<proteinExistence type="predicted"/>
<feature type="transmembrane region" description="Helical" evidence="1">
    <location>
        <begin position="9"/>
        <end position="29"/>
    </location>
</feature>
<dbReference type="RefSeq" id="WP_380620093.1">
    <property type="nucleotide sequence ID" value="NZ_JBHSDK010000013.1"/>
</dbReference>
<keyword evidence="1" id="KW-0812">Transmembrane</keyword>
<keyword evidence="1" id="KW-0472">Membrane</keyword>
<name>A0ABV8TX78_9ACTN</name>
<evidence type="ECO:0000313" key="2">
    <source>
        <dbReference type="EMBL" id="MFC4335368.1"/>
    </source>
</evidence>
<dbReference type="EMBL" id="JBHSDK010000013">
    <property type="protein sequence ID" value="MFC4335368.1"/>
    <property type="molecule type" value="Genomic_DNA"/>
</dbReference>